<protein>
    <submittedName>
        <fullName evidence="2">Uncharacterized protein</fullName>
    </submittedName>
</protein>
<evidence type="ECO:0000313" key="2">
    <source>
        <dbReference type="WBParaSite" id="nRc.2.0.1.t12950-RA"/>
    </source>
</evidence>
<sequence>MSDVIIIRDTTFDKTDEVIQENAVRIVCLGIPYHAILLIPWHDKSGIFCEDPQFTYGTNFLVTPYSNERTLYHLLNNNN</sequence>
<reference evidence="2" key="1">
    <citation type="submission" date="2022-11" db="UniProtKB">
        <authorList>
            <consortium name="WormBaseParasite"/>
        </authorList>
    </citation>
    <scope>IDENTIFICATION</scope>
</reference>
<accession>A0A915IFN1</accession>
<dbReference type="Proteomes" id="UP000887565">
    <property type="component" value="Unplaced"/>
</dbReference>
<dbReference type="WBParaSite" id="nRc.2.0.1.t12950-RA">
    <property type="protein sequence ID" value="nRc.2.0.1.t12950-RA"/>
    <property type="gene ID" value="nRc.2.0.1.g12950"/>
</dbReference>
<organism evidence="1 2">
    <name type="scientific">Romanomermis culicivorax</name>
    <name type="common">Nematode worm</name>
    <dbReference type="NCBI Taxonomy" id="13658"/>
    <lineage>
        <taxon>Eukaryota</taxon>
        <taxon>Metazoa</taxon>
        <taxon>Ecdysozoa</taxon>
        <taxon>Nematoda</taxon>
        <taxon>Enoplea</taxon>
        <taxon>Dorylaimia</taxon>
        <taxon>Mermithida</taxon>
        <taxon>Mermithoidea</taxon>
        <taxon>Mermithidae</taxon>
        <taxon>Romanomermis</taxon>
    </lineage>
</organism>
<proteinExistence type="predicted"/>
<evidence type="ECO:0000313" key="1">
    <source>
        <dbReference type="Proteomes" id="UP000887565"/>
    </source>
</evidence>
<dbReference type="AlphaFoldDB" id="A0A915IFN1"/>
<keyword evidence="1" id="KW-1185">Reference proteome</keyword>
<name>A0A915IFN1_ROMCU</name>